<feature type="signal peptide" evidence="1">
    <location>
        <begin position="1"/>
        <end position="17"/>
    </location>
</feature>
<sequence>MFIVCIVIGFSFDITAARERSQRSPPATWRERKSVFCSFPAIIATQGLLKLTERGYSVVAPAKSFSNTAAQQV</sequence>
<comment type="caution">
    <text evidence="2">The sequence shown here is derived from an EMBL/GenBank/DDBJ whole genome shotgun (WGS) entry which is preliminary data.</text>
</comment>
<protein>
    <submittedName>
        <fullName evidence="2">Uncharacterized protein</fullName>
    </submittedName>
</protein>
<dbReference type="EMBL" id="JBCEZU010000123">
    <property type="protein sequence ID" value="KAK9526600.1"/>
    <property type="molecule type" value="Genomic_DNA"/>
</dbReference>
<organism evidence="2 3">
    <name type="scientific">Zoarces viviparus</name>
    <name type="common">Viviparous eelpout</name>
    <name type="synonym">Blennius viviparus</name>
    <dbReference type="NCBI Taxonomy" id="48416"/>
    <lineage>
        <taxon>Eukaryota</taxon>
        <taxon>Metazoa</taxon>
        <taxon>Chordata</taxon>
        <taxon>Craniata</taxon>
        <taxon>Vertebrata</taxon>
        <taxon>Euteleostomi</taxon>
        <taxon>Actinopterygii</taxon>
        <taxon>Neopterygii</taxon>
        <taxon>Teleostei</taxon>
        <taxon>Neoteleostei</taxon>
        <taxon>Acanthomorphata</taxon>
        <taxon>Eupercaria</taxon>
        <taxon>Perciformes</taxon>
        <taxon>Cottioidei</taxon>
        <taxon>Zoarcales</taxon>
        <taxon>Zoarcidae</taxon>
        <taxon>Zoarcinae</taxon>
        <taxon>Zoarces</taxon>
    </lineage>
</organism>
<evidence type="ECO:0000313" key="2">
    <source>
        <dbReference type="EMBL" id="KAK9526600.1"/>
    </source>
</evidence>
<accession>A0AAW1EX18</accession>
<keyword evidence="3" id="KW-1185">Reference proteome</keyword>
<dbReference type="AlphaFoldDB" id="A0AAW1EX18"/>
<name>A0AAW1EX18_ZOAVI</name>
<keyword evidence="1" id="KW-0732">Signal</keyword>
<reference evidence="2 3" key="1">
    <citation type="journal article" date="2024" name="Genome Biol. Evol.">
        <title>Chromosome-level genome assembly of the viviparous eelpout Zoarces viviparus.</title>
        <authorList>
            <person name="Fuhrmann N."/>
            <person name="Brasseur M.V."/>
            <person name="Bakowski C.E."/>
            <person name="Podsiadlowski L."/>
            <person name="Prost S."/>
            <person name="Krehenwinkel H."/>
            <person name="Mayer C."/>
        </authorList>
    </citation>
    <scope>NUCLEOTIDE SEQUENCE [LARGE SCALE GENOMIC DNA]</scope>
    <source>
        <strain evidence="2">NO-MEL_2022_Ind0_liver</strain>
    </source>
</reference>
<evidence type="ECO:0000256" key="1">
    <source>
        <dbReference type="SAM" id="SignalP"/>
    </source>
</evidence>
<gene>
    <name evidence="2" type="ORF">VZT92_015289</name>
</gene>
<dbReference type="Proteomes" id="UP001488805">
    <property type="component" value="Unassembled WGS sequence"/>
</dbReference>
<feature type="chain" id="PRO_5043598148" evidence="1">
    <location>
        <begin position="18"/>
        <end position="73"/>
    </location>
</feature>
<evidence type="ECO:0000313" key="3">
    <source>
        <dbReference type="Proteomes" id="UP001488805"/>
    </source>
</evidence>
<proteinExistence type="predicted"/>